<feature type="domain" description="TIR" evidence="2">
    <location>
        <begin position="494"/>
        <end position="638"/>
    </location>
</feature>
<evidence type="ECO:0000259" key="2">
    <source>
        <dbReference type="PROSITE" id="PS50104"/>
    </source>
</evidence>
<organism evidence="3 4">
    <name type="scientific">Mytilus coruscus</name>
    <name type="common">Sea mussel</name>
    <dbReference type="NCBI Taxonomy" id="42192"/>
    <lineage>
        <taxon>Eukaryota</taxon>
        <taxon>Metazoa</taxon>
        <taxon>Spiralia</taxon>
        <taxon>Lophotrochozoa</taxon>
        <taxon>Mollusca</taxon>
        <taxon>Bivalvia</taxon>
        <taxon>Autobranchia</taxon>
        <taxon>Pteriomorphia</taxon>
        <taxon>Mytilida</taxon>
        <taxon>Mytiloidea</taxon>
        <taxon>Mytilidae</taxon>
        <taxon>Mytilinae</taxon>
        <taxon>Mytilus</taxon>
    </lineage>
</organism>
<dbReference type="PANTHER" id="PTHR46270">
    <property type="entry name" value="ARMADILLO-TYPE FOLD-RELATED"/>
    <property type="match status" value="1"/>
</dbReference>
<dbReference type="Proteomes" id="UP000507470">
    <property type="component" value="Unassembled WGS sequence"/>
</dbReference>
<dbReference type="Pfam" id="PF13676">
    <property type="entry name" value="TIR_2"/>
    <property type="match status" value="1"/>
</dbReference>
<evidence type="ECO:0000313" key="3">
    <source>
        <dbReference type="EMBL" id="CAC5411831.1"/>
    </source>
</evidence>
<feature type="compositionally biased region" description="Polar residues" evidence="1">
    <location>
        <begin position="125"/>
        <end position="135"/>
    </location>
</feature>
<dbReference type="InterPro" id="IPR000157">
    <property type="entry name" value="TIR_dom"/>
</dbReference>
<dbReference type="OrthoDB" id="2148946at2759"/>
<dbReference type="SUPFAM" id="SSF48371">
    <property type="entry name" value="ARM repeat"/>
    <property type="match status" value="1"/>
</dbReference>
<dbReference type="InterPro" id="IPR000225">
    <property type="entry name" value="Armadillo"/>
</dbReference>
<sequence length="765" mass="87049">MTSCTCGDVIWKRLFHNLKKQTSTITPAHKMADEYCILGEDVKKFVRQRSISGSSSKSSKGSSQTQNNTQQPLIKRVPLALTLSHWDSIDHTCKPVIGSDGPISLLETTYNCKMDVDTGQRSDGMKSSQSNQSNDRLADGQPNGDVNFDQLCNVKNLKEEELLPRIKEIVMALKALEDYDRGEGMKLVKSIGDTYWSHKSVRHKIGHVLKEQDFAEIAMKMLTSLNKKGIFKNDGIWFPTYYTLNTLWNYSDASLELAKTIAQHGGVKYFTVNCKHKPYVDNMSSKNVFYVVKSSMSILHNIARNSNVHHYFKENATSDVMIQFLQSKEEHEMLKIMAMLTLAHIVEEEENDKLIDDTGAVEGIVSYIKLALNNERGRYKGFTPIELMDGLDKLAVNDKNKSKIIDAGALPLLLKMLKQENIEEQAVASKALWTLSFDKDVVQKIRDFEDVMPTLEKLSGSQDKNVEKNCKGALFVLKGENDVKNRPKSSSRRSKRHIFISYAWNEKDMVYKLKDRLKQEGLEVWIDVERMGGSTLSAMAEAVENASVVLVCMSEKYKLSPNCRLEKYKLSPNCRLGRYTCVMLLYMSEKYKLSPNCRLEAEYTFQCRKDYVPLMLQKQYRPDGWLGVILGAKLYFDFSGKYPFEKPWNGLMKELKGMGKLGESMEKRADSTDALIASSSSTTTTYAAPSSSRLLKMNNDDVSEWLCSVKLDGCVPYFAQFNGKLLDQLKKMRDEAPEFYYQCLERSLKMNLVEILTFTDALQQL</sequence>
<gene>
    <name evidence="3" type="ORF">MCOR_44872</name>
</gene>
<dbReference type="InterPro" id="IPR035897">
    <property type="entry name" value="Toll_tir_struct_dom_sf"/>
</dbReference>
<name>A0A6J8DWJ1_MYTCO</name>
<dbReference type="EMBL" id="CACVKT020007910">
    <property type="protein sequence ID" value="CAC5411831.1"/>
    <property type="molecule type" value="Genomic_DNA"/>
</dbReference>
<dbReference type="InterPro" id="IPR016024">
    <property type="entry name" value="ARM-type_fold"/>
</dbReference>
<evidence type="ECO:0000256" key="1">
    <source>
        <dbReference type="SAM" id="MobiDB-lite"/>
    </source>
</evidence>
<dbReference type="GO" id="GO:0007165">
    <property type="term" value="P:signal transduction"/>
    <property type="evidence" value="ECO:0007669"/>
    <property type="project" value="InterPro"/>
</dbReference>
<feature type="region of interest" description="Disordered" evidence="1">
    <location>
        <begin position="49"/>
        <end position="71"/>
    </location>
</feature>
<dbReference type="InterPro" id="IPR011989">
    <property type="entry name" value="ARM-like"/>
</dbReference>
<dbReference type="Gene3D" id="1.25.10.10">
    <property type="entry name" value="Leucine-rich Repeat Variant"/>
    <property type="match status" value="1"/>
</dbReference>
<feature type="region of interest" description="Disordered" evidence="1">
    <location>
        <begin position="117"/>
        <end position="144"/>
    </location>
</feature>
<dbReference type="Gene3D" id="3.40.50.10140">
    <property type="entry name" value="Toll/interleukin-1 receptor homology (TIR) domain"/>
    <property type="match status" value="1"/>
</dbReference>
<dbReference type="PROSITE" id="PS50104">
    <property type="entry name" value="TIR"/>
    <property type="match status" value="1"/>
</dbReference>
<accession>A0A6J8DWJ1</accession>
<dbReference type="SUPFAM" id="SSF52200">
    <property type="entry name" value="Toll/Interleukin receptor TIR domain"/>
    <property type="match status" value="1"/>
</dbReference>
<dbReference type="SMART" id="SM00185">
    <property type="entry name" value="ARM"/>
    <property type="match status" value="1"/>
</dbReference>
<keyword evidence="4" id="KW-1185">Reference proteome</keyword>
<dbReference type="AlphaFoldDB" id="A0A6J8DWJ1"/>
<protein>
    <recommendedName>
        <fullName evidence="2">TIR domain-containing protein</fullName>
    </recommendedName>
</protein>
<dbReference type="Pfam" id="PF00514">
    <property type="entry name" value="Arm"/>
    <property type="match status" value="1"/>
</dbReference>
<dbReference type="PANTHER" id="PTHR46270:SF2">
    <property type="entry name" value="TIR DOMAIN-CONTAINING PROTEIN"/>
    <property type="match status" value="1"/>
</dbReference>
<evidence type="ECO:0000313" key="4">
    <source>
        <dbReference type="Proteomes" id="UP000507470"/>
    </source>
</evidence>
<proteinExistence type="predicted"/>
<reference evidence="3 4" key="1">
    <citation type="submission" date="2020-06" db="EMBL/GenBank/DDBJ databases">
        <authorList>
            <person name="Li R."/>
            <person name="Bekaert M."/>
        </authorList>
    </citation>
    <scope>NUCLEOTIDE SEQUENCE [LARGE SCALE GENOMIC DNA]</scope>
    <source>
        <strain evidence="4">wild</strain>
    </source>
</reference>